<dbReference type="EMBL" id="CAJOBJ010106036">
    <property type="protein sequence ID" value="CAF4609566.1"/>
    <property type="molecule type" value="Genomic_DNA"/>
</dbReference>
<sequence>VLRDKLAREKKLKVDAEESYKEAEEDWSKVNDENIRLRTSLIKNVMQTFNIRRDLARRTKDQLKQCEQVEKQSQDIQSNR</sequence>
<evidence type="ECO:0000256" key="1">
    <source>
        <dbReference type="SAM" id="Coils"/>
    </source>
</evidence>
<reference evidence="2" key="1">
    <citation type="submission" date="2021-02" db="EMBL/GenBank/DDBJ databases">
        <authorList>
            <person name="Nowell W R."/>
        </authorList>
    </citation>
    <scope>NUCLEOTIDE SEQUENCE</scope>
</reference>
<dbReference type="Proteomes" id="UP000681720">
    <property type="component" value="Unassembled WGS sequence"/>
</dbReference>
<name>A0A8S2Z9W5_9BILA</name>
<evidence type="ECO:0000313" key="3">
    <source>
        <dbReference type="Proteomes" id="UP000681720"/>
    </source>
</evidence>
<keyword evidence="1" id="KW-0175">Coiled coil</keyword>
<feature type="non-terminal residue" evidence="2">
    <location>
        <position position="80"/>
    </location>
</feature>
<evidence type="ECO:0000313" key="2">
    <source>
        <dbReference type="EMBL" id="CAF4609566.1"/>
    </source>
</evidence>
<feature type="coiled-coil region" evidence="1">
    <location>
        <begin position="6"/>
        <end position="72"/>
    </location>
</feature>
<organism evidence="2 3">
    <name type="scientific">Rotaria magnacalcarata</name>
    <dbReference type="NCBI Taxonomy" id="392030"/>
    <lineage>
        <taxon>Eukaryota</taxon>
        <taxon>Metazoa</taxon>
        <taxon>Spiralia</taxon>
        <taxon>Gnathifera</taxon>
        <taxon>Rotifera</taxon>
        <taxon>Eurotatoria</taxon>
        <taxon>Bdelloidea</taxon>
        <taxon>Philodinida</taxon>
        <taxon>Philodinidae</taxon>
        <taxon>Rotaria</taxon>
    </lineage>
</organism>
<dbReference type="AlphaFoldDB" id="A0A8S2Z9W5"/>
<proteinExistence type="predicted"/>
<gene>
    <name evidence="2" type="ORF">GIL414_LOCUS39290</name>
</gene>
<feature type="non-terminal residue" evidence="2">
    <location>
        <position position="1"/>
    </location>
</feature>
<protein>
    <submittedName>
        <fullName evidence="2">Uncharacterized protein</fullName>
    </submittedName>
</protein>
<accession>A0A8S2Z9W5</accession>
<comment type="caution">
    <text evidence="2">The sequence shown here is derived from an EMBL/GenBank/DDBJ whole genome shotgun (WGS) entry which is preliminary data.</text>
</comment>